<keyword evidence="2" id="KW-1185">Reference proteome</keyword>
<accession>A0ACD3AT28</accession>
<dbReference type="Proteomes" id="UP000308600">
    <property type="component" value="Unassembled WGS sequence"/>
</dbReference>
<protein>
    <submittedName>
        <fullName evidence="1">Uncharacterized protein</fullName>
    </submittedName>
</protein>
<evidence type="ECO:0000313" key="2">
    <source>
        <dbReference type="Proteomes" id="UP000308600"/>
    </source>
</evidence>
<reference evidence="1 2" key="1">
    <citation type="journal article" date="2019" name="Nat. Ecol. Evol.">
        <title>Megaphylogeny resolves global patterns of mushroom evolution.</title>
        <authorList>
            <person name="Varga T."/>
            <person name="Krizsan K."/>
            <person name="Foldi C."/>
            <person name="Dima B."/>
            <person name="Sanchez-Garcia M."/>
            <person name="Sanchez-Ramirez S."/>
            <person name="Szollosi G.J."/>
            <person name="Szarkandi J.G."/>
            <person name="Papp V."/>
            <person name="Albert L."/>
            <person name="Andreopoulos W."/>
            <person name="Angelini C."/>
            <person name="Antonin V."/>
            <person name="Barry K.W."/>
            <person name="Bougher N.L."/>
            <person name="Buchanan P."/>
            <person name="Buyck B."/>
            <person name="Bense V."/>
            <person name="Catcheside P."/>
            <person name="Chovatia M."/>
            <person name="Cooper J."/>
            <person name="Damon W."/>
            <person name="Desjardin D."/>
            <person name="Finy P."/>
            <person name="Geml J."/>
            <person name="Haridas S."/>
            <person name="Hughes K."/>
            <person name="Justo A."/>
            <person name="Karasinski D."/>
            <person name="Kautmanova I."/>
            <person name="Kiss B."/>
            <person name="Kocsube S."/>
            <person name="Kotiranta H."/>
            <person name="LaButti K.M."/>
            <person name="Lechner B.E."/>
            <person name="Liimatainen K."/>
            <person name="Lipzen A."/>
            <person name="Lukacs Z."/>
            <person name="Mihaltcheva S."/>
            <person name="Morgado L.N."/>
            <person name="Niskanen T."/>
            <person name="Noordeloos M.E."/>
            <person name="Ohm R.A."/>
            <person name="Ortiz-Santana B."/>
            <person name="Ovrebo C."/>
            <person name="Racz N."/>
            <person name="Riley R."/>
            <person name="Savchenko A."/>
            <person name="Shiryaev A."/>
            <person name="Soop K."/>
            <person name="Spirin V."/>
            <person name="Szebenyi C."/>
            <person name="Tomsovsky M."/>
            <person name="Tulloss R.E."/>
            <person name="Uehling J."/>
            <person name="Grigoriev I.V."/>
            <person name="Vagvolgyi C."/>
            <person name="Papp T."/>
            <person name="Martin F.M."/>
            <person name="Miettinen O."/>
            <person name="Hibbett D.S."/>
            <person name="Nagy L.G."/>
        </authorList>
    </citation>
    <scope>NUCLEOTIDE SEQUENCE [LARGE SCALE GENOMIC DNA]</scope>
    <source>
        <strain evidence="1 2">NL-1719</strain>
    </source>
</reference>
<organism evidence="1 2">
    <name type="scientific">Pluteus cervinus</name>
    <dbReference type="NCBI Taxonomy" id="181527"/>
    <lineage>
        <taxon>Eukaryota</taxon>
        <taxon>Fungi</taxon>
        <taxon>Dikarya</taxon>
        <taxon>Basidiomycota</taxon>
        <taxon>Agaricomycotina</taxon>
        <taxon>Agaricomycetes</taxon>
        <taxon>Agaricomycetidae</taxon>
        <taxon>Agaricales</taxon>
        <taxon>Pluteineae</taxon>
        <taxon>Pluteaceae</taxon>
        <taxon>Pluteus</taxon>
    </lineage>
</organism>
<name>A0ACD3AT28_9AGAR</name>
<evidence type="ECO:0000313" key="1">
    <source>
        <dbReference type="EMBL" id="TFK68062.1"/>
    </source>
</evidence>
<proteinExistence type="predicted"/>
<dbReference type="EMBL" id="ML208360">
    <property type="protein sequence ID" value="TFK68062.1"/>
    <property type="molecule type" value="Genomic_DNA"/>
</dbReference>
<sequence length="511" mass="57207">MHFAKTFAQLLLDLPPEFRENAVQYRQLKKLINQVVTELSSIGLNPTVLHELIEAPSTPSTQLDSNIVAPDGVLVVDQGLAQQLQHDDDPDQQKLHLPRIVYDFSHTSGKIEPRLRVWLPVPKDASSLISGRTTDISEPERPEPMGGEQQDEPELVGETEEGKESEALIAPNDSFVPLVEYYEMIIPLVSDTTFFQSLSTALEGLSTQLVSAHQSFVHSLEGLAATIGDAARPVSSLTHFHAYSGLTSHPGLISVHAPRSASHKNDLYSWREIFQLYVEAEVFENVHEVGRGERSLEDSETRLRQFVERITQRGLTKKRLKNQASADGLKNFLELNLFILNIKKYQFANAEATRKILKKHAKRTALPFVLQSQEEHGTSLILPLANATSLPRIFVQAVGEILLPIIPHIDDYACLICLCLAFKPIRLGCGHLFCVRCLVKMQKQGKGNCPMCRAPTVLVANRSNVDWALINFMQDWFPLEAKEKLKANEKEATRESLKEMGVDPDEKCIIC</sequence>
<gene>
    <name evidence="1" type="ORF">BDN72DRAFT_769922</name>
</gene>